<evidence type="ECO:0000259" key="19">
    <source>
        <dbReference type="Pfam" id="PF00155"/>
    </source>
</evidence>
<comment type="pathway">
    <text evidence="5 17">Porphyrin-containing compound metabolism; protoporphyrin-IX biosynthesis; 5-aminolevulinate from glycine: step 1/1.</text>
</comment>
<dbReference type="EMBL" id="QEAO01000003">
    <property type="protein sequence ID" value="TPX37008.1"/>
    <property type="molecule type" value="Genomic_DNA"/>
</dbReference>
<dbReference type="GeneID" id="42002013"/>
<comment type="catalytic activity">
    <reaction evidence="15 17">
        <text>succinyl-CoA + glycine + H(+) = 5-aminolevulinate + CO2 + CoA</text>
        <dbReference type="Rhea" id="RHEA:12921"/>
        <dbReference type="ChEBI" id="CHEBI:15378"/>
        <dbReference type="ChEBI" id="CHEBI:16526"/>
        <dbReference type="ChEBI" id="CHEBI:57287"/>
        <dbReference type="ChEBI" id="CHEBI:57292"/>
        <dbReference type="ChEBI" id="CHEBI:57305"/>
        <dbReference type="ChEBI" id="CHEBI:356416"/>
        <dbReference type="EC" id="2.3.1.37"/>
    </reaction>
</comment>
<dbReference type="GO" id="GO:0006782">
    <property type="term" value="P:protoporphyrinogen IX biosynthetic process"/>
    <property type="evidence" value="ECO:0007669"/>
    <property type="project" value="UniProtKB-UniRule"/>
</dbReference>
<evidence type="ECO:0000256" key="15">
    <source>
        <dbReference type="ARBA" id="ARBA00047654"/>
    </source>
</evidence>
<comment type="subcellular location">
    <subcellularLocation>
        <location evidence="3">Membrane</location>
        <topology evidence="3">Peripheral membrane protein</topology>
    </subcellularLocation>
    <subcellularLocation>
        <location evidence="4">Mitochondrion inner membrane</location>
    </subcellularLocation>
    <subcellularLocation>
        <location evidence="17">Mitochondrion matrix</location>
    </subcellularLocation>
</comment>
<evidence type="ECO:0000256" key="17">
    <source>
        <dbReference type="RuleBase" id="RU910713"/>
    </source>
</evidence>
<evidence type="ECO:0000259" key="20">
    <source>
        <dbReference type="Pfam" id="PF09029"/>
    </source>
</evidence>
<dbReference type="SUPFAM" id="SSF53383">
    <property type="entry name" value="PLP-dependent transferases"/>
    <property type="match status" value="1"/>
</dbReference>
<evidence type="ECO:0000256" key="16">
    <source>
        <dbReference type="RuleBase" id="RU003693"/>
    </source>
</evidence>
<name>A0A507CCD9_9FUNG</name>
<accession>A0A507CCD9</accession>
<dbReference type="InterPro" id="IPR010961">
    <property type="entry name" value="4pyrrol_synth_NH2levulA_synth"/>
</dbReference>
<evidence type="ECO:0000256" key="10">
    <source>
        <dbReference type="ARBA" id="ARBA00022946"/>
    </source>
</evidence>
<keyword evidence="8" id="KW-0999">Mitochondrion inner membrane</keyword>
<dbReference type="GO" id="GO:0005743">
    <property type="term" value="C:mitochondrial inner membrane"/>
    <property type="evidence" value="ECO:0007669"/>
    <property type="project" value="UniProtKB-SubCell"/>
</dbReference>
<dbReference type="OrthoDB" id="10263824at2759"/>
<dbReference type="RefSeq" id="XP_031027079.1">
    <property type="nucleotide sequence ID" value="XM_031166716.1"/>
</dbReference>
<keyword evidence="11 17" id="KW-0496">Mitochondrion</keyword>
<evidence type="ECO:0000256" key="7">
    <source>
        <dbReference type="ARBA" id="ARBA00022679"/>
    </source>
</evidence>
<evidence type="ECO:0000313" key="21">
    <source>
        <dbReference type="EMBL" id="TPX37008.1"/>
    </source>
</evidence>
<reference evidence="21 22" key="1">
    <citation type="journal article" date="2019" name="Sci. Rep.">
        <title>Comparative genomics of chytrid fungi reveal insights into the obligate biotrophic and pathogenic lifestyle of Synchytrium endobioticum.</title>
        <authorList>
            <person name="van de Vossenberg B.T.L.H."/>
            <person name="Warris S."/>
            <person name="Nguyen H.D.T."/>
            <person name="van Gent-Pelzer M.P.E."/>
            <person name="Joly D.L."/>
            <person name="van de Geest H.C."/>
            <person name="Bonants P.J.M."/>
            <person name="Smith D.S."/>
            <person name="Levesque C.A."/>
            <person name="van der Lee T.A.J."/>
        </authorList>
    </citation>
    <scope>NUCLEOTIDE SEQUENCE [LARGE SCALE GENOMIC DNA]</scope>
    <source>
        <strain evidence="21 22">JEL517</strain>
    </source>
</reference>
<dbReference type="InterPro" id="IPR004839">
    <property type="entry name" value="Aminotransferase_I/II_large"/>
</dbReference>
<dbReference type="NCBIfam" id="TIGR01821">
    <property type="entry name" value="5aminolev_synth"/>
    <property type="match status" value="1"/>
</dbReference>
<dbReference type="FunFam" id="3.40.640.10:FF:000006">
    <property type="entry name" value="5-aminolevulinate synthase, mitochondrial"/>
    <property type="match status" value="1"/>
</dbReference>
<dbReference type="Gene3D" id="3.90.1150.10">
    <property type="entry name" value="Aspartate Aminotransferase, domain 1"/>
    <property type="match status" value="1"/>
</dbReference>
<keyword evidence="10" id="KW-0809">Transit peptide</keyword>
<sequence length="631" mass="67907">MEALLQAATKTCPFLKQASVSTLRSFTTSPNSLFKTAQSCPVMARAIAVQANLNNMATASVPRCPVSHHGNRPSHQSITHHNNTHNSKRFFTTSPSRSHAAAVPEGVSSVNSASLPPHGLPTAKTNFSYADNTATTSPPLPRHNPAMNVKVDAATYAPPKGEAFDYDAFYEQELNKKHQDKSYRYFNNINRLAQKYPRAHTGTGKEVTVWCSNDYLGMSKHPQVIESMKQTLDKYGAGAGGTRNIAGNAQLHLSLEQELASLHKQEAALVFSSCFVANDATLSTLASKMPGCVIFSDASNHASMIQGIRHSNAKKHVFRHNDLAHLESLLAQYDTSVPKIIAFESVYSMSGSVGPITAICDLAKKYNALTFLDEVHAVGMYGNSGGGVADLINVMPDVDIITGTLGKAFGVVGGYIGMLVTASFFFTNEGFYLSSVLPVSLAGKAALVDVVRSYAPGFIFTTSLPPAIVAGSLTAIRHLRSSQMERALQQHHTLELKNRLADLGIPVVPNPSHIIPVLVGDAEVSKQVSDELLAKYDIYVQSINFPTVAVGEERLRITPTPGHKAELMEPLIDALTTIWRERGLRMNKDWEAAGGKAGVGCGIEVAQMVTPESYADVLGMPQARIPIAATA</sequence>
<comment type="cofactor">
    <cofactor evidence="1 16">
        <name>pyridoxal 5'-phosphate</name>
        <dbReference type="ChEBI" id="CHEBI:597326"/>
    </cofactor>
</comment>
<feature type="domain" description="Aminotransferase class I/classII large" evidence="19">
    <location>
        <begin position="206"/>
        <end position="575"/>
    </location>
</feature>
<dbReference type="InterPro" id="IPR015424">
    <property type="entry name" value="PyrdxlP-dep_Trfase"/>
</dbReference>
<dbReference type="InterPro" id="IPR015118">
    <property type="entry name" value="5aminolev_synth_preseq"/>
</dbReference>
<dbReference type="UniPathway" id="UPA00251">
    <property type="reaction ID" value="UER00375"/>
</dbReference>
<evidence type="ECO:0000256" key="13">
    <source>
        <dbReference type="ARBA" id="ARBA00023136"/>
    </source>
</evidence>
<evidence type="ECO:0000256" key="18">
    <source>
        <dbReference type="SAM" id="MobiDB-lite"/>
    </source>
</evidence>
<keyword evidence="22" id="KW-1185">Reference proteome</keyword>
<keyword evidence="13" id="KW-0472">Membrane</keyword>
<dbReference type="InterPro" id="IPR001917">
    <property type="entry name" value="Aminotrans_II_pyridoxalP_BS"/>
</dbReference>
<evidence type="ECO:0000256" key="1">
    <source>
        <dbReference type="ARBA" id="ARBA00001933"/>
    </source>
</evidence>
<evidence type="ECO:0000256" key="4">
    <source>
        <dbReference type="ARBA" id="ARBA00004273"/>
    </source>
</evidence>
<keyword evidence="14 17" id="KW-0012">Acyltransferase</keyword>
<comment type="caution">
    <text evidence="21">The sequence shown here is derived from an EMBL/GenBank/DDBJ whole genome shotgun (WGS) entry which is preliminary data.</text>
</comment>
<feature type="region of interest" description="Disordered" evidence="18">
    <location>
        <begin position="66"/>
        <end position="85"/>
    </location>
</feature>
<evidence type="ECO:0000256" key="9">
    <source>
        <dbReference type="ARBA" id="ARBA00022898"/>
    </source>
</evidence>
<dbReference type="GO" id="GO:0030170">
    <property type="term" value="F:pyridoxal phosphate binding"/>
    <property type="evidence" value="ECO:0007669"/>
    <property type="project" value="UniProtKB-UniRule"/>
</dbReference>
<evidence type="ECO:0000256" key="6">
    <source>
        <dbReference type="ARBA" id="ARBA00008392"/>
    </source>
</evidence>
<evidence type="ECO:0000256" key="5">
    <source>
        <dbReference type="ARBA" id="ARBA00005029"/>
    </source>
</evidence>
<dbReference type="PANTHER" id="PTHR13693:SF102">
    <property type="entry name" value="2-AMINO-3-KETOBUTYRATE COENZYME A LIGASE, MITOCHONDRIAL"/>
    <property type="match status" value="1"/>
</dbReference>
<dbReference type="Gene3D" id="3.40.640.10">
    <property type="entry name" value="Type I PLP-dependent aspartate aminotransferase-like (Major domain)"/>
    <property type="match status" value="1"/>
</dbReference>
<evidence type="ECO:0000256" key="14">
    <source>
        <dbReference type="ARBA" id="ARBA00023315"/>
    </source>
</evidence>
<dbReference type="AlphaFoldDB" id="A0A507CCD9"/>
<evidence type="ECO:0000256" key="8">
    <source>
        <dbReference type="ARBA" id="ARBA00022792"/>
    </source>
</evidence>
<proteinExistence type="inferred from homology"/>
<dbReference type="STRING" id="1806994.A0A507CCD9"/>
<keyword evidence="12 17" id="KW-0350">Heme biosynthesis</keyword>
<evidence type="ECO:0000256" key="2">
    <source>
        <dbReference type="ARBA" id="ARBA00003076"/>
    </source>
</evidence>
<comment type="similarity">
    <text evidence="6 16">Belongs to the class-II pyridoxal-phosphate-dependent aminotransferase family.</text>
</comment>
<evidence type="ECO:0000256" key="3">
    <source>
        <dbReference type="ARBA" id="ARBA00004170"/>
    </source>
</evidence>
<dbReference type="Pfam" id="PF09029">
    <property type="entry name" value="Preseq_ALAS"/>
    <property type="match status" value="1"/>
</dbReference>
<gene>
    <name evidence="21" type="primary">HEM1</name>
    <name evidence="21" type="ORF">SmJEL517_g00787</name>
</gene>
<evidence type="ECO:0000313" key="22">
    <source>
        <dbReference type="Proteomes" id="UP000319731"/>
    </source>
</evidence>
<dbReference type="GO" id="GO:0005759">
    <property type="term" value="C:mitochondrial matrix"/>
    <property type="evidence" value="ECO:0007669"/>
    <property type="project" value="UniProtKB-SubCell"/>
</dbReference>
<dbReference type="InterPro" id="IPR050087">
    <property type="entry name" value="AON_synthase_class-II"/>
</dbReference>
<dbReference type="PROSITE" id="PS00599">
    <property type="entry name" value="AA_TRANSFER_CLASS_2"/>
    <property type="match status" value="1"/>
</dbReference>
<keyword evidence="9 16" id="KW-0663">Pyridoxal phosphate</keyword>
<dbReference type="InterPro" id="IPR015422">
    <property type="entry name" value="PyrdxlP-dep_Trfase_small"/>
</dbReference>
<dbReference type="EC" id="2.3.1.37" evidence="17"/>
<dbReference type="GO" id="GO:0003870">
    <property type="term" value="F:5-aminolevulinate synthase activity"/>
    <property type="evidence" value="ECO:0007669"/>
    <property type="project" value="UniProtKB-EC"/>
</dbReference>
<dbReference type="CDD" id="cd06454">
    <property type="entry name" value="KBL_like"/>
    <property type="match status" value="1"/>
</dbReference>
<dbReference type="Pfam" id="PF00155">
    <property type="entry name" value="Aminotran_1_2"/>
    <property type="match status" value="1"/>
</dbReference>
<protein>
    <recommendedName>
        <fullName evidence="17">5-aminolevulinate synthase</fullName>
        <ecNumber evidence="17">2.3.1.37</ecNumber>
    </recommendedName>
    <alternativeName>
        <fullName evidence="17">5-aminolevulinic acid synthase</fullName>
    </alternativeName>
    <alternativeName>
        <fullName evidence="17">Delta-ALA synthase</fullName>
    </alternativeName>
    <alternativeName>
        <fullName evidence="17">Delta-aminolevulinate synthase</fullName>
    </alternativeName>
</protein>
<dbReference type="InterPro" id="IPR015421">
    <property type="entry name" value="PyrdxlP-dep_Trfase_major"/>
</dbReference>
<evidence type="ECO:0000256" key="11">
    <source>
        <dbReference type="ARBA" id="ARBA00023128"/>
    </source>
</evidence>
<dbReference type="Proteomes" id="UP000319731">
    <property type="component" value="Unassembled WGS sequence"/>
</dbReference>
<organism evidence="21 22">
    <name type="scientific">Synchytrium microbalum</name>
    <dbReference type="NCBI Taxonomy" id="1806994"/>
    <lineage>
        <taxon>Eukaryota</taxon>
        <taxon>Fungi</taxon>
        <taxon>Fungi incertae sedis</taxon>
        <taxon>Chytridiomycota</taxon>
        <taxon>Chytridiomycota incertae sedis</taxon>
        <taxon>Chytridiomycetes</taxon>
        <taxon>Synchytriales</taxon>
        <taxon>Synchytriaceae</taxon>
        <taxon>Synchytrium</taxon>
    </lineage>
</organism>
<evidence type="ECO:0000256" key="12">
    <source>
        <dbReference type="ARBA" id="ARBA00023133"/>
    </source>
</evidence>
<comment type="function">
    <text evidence="2">Catalyzes the synthesis of 5-aminolevulinate (ALA) from succinyl-CoA and glycine, the first and rate-limiting step in heme biosynthesis.</text>
</comment>
<keyword evidence="7 17" id="KW-0808">Transferase</keyword>
<dbReference type="PANTHER" id="PTHR13693">
    <property type="entry name" value="CLASS II AMINOTRANSFERASE/8-AMINO-7-OXONONANOATE SYNTHASE"/>
    <property type="match status" value="1"/>
</dbReference>
<feature type="domain" description="5-aminolevulinate synthase presequence" evidence="20">
    <location>
        <begin position="8"/>
        <end position="97"/>
    </location>
</feature>